<dbReference type="RefSeq" id="WP_311421929.1">
    <property type="nucleotide sequence ID" value="NZ_JAVREH010000004.1"/>
</dbReference>
<proteinExistence type="predicted"/>
<evidence type="ECO:0000256" key="2">
    <source>
        <dbReference type="SAM" id="Phobius"/>
    </source>
</evidence>
<dbReference type="EMBL" id="JAVREH010000004">
    <property type="protein sequence ID" value="MDT0260777.1"/>
    <property type="molecule type" value="Genomic_DNA"/>
</dbReference>
<keyword evidence="2" id="KW-0812">Transmembrane</keyword>
<dbReference type="Proteomes" id="UP001183176">
    <property type="component" value="Unassembled WGS sequence"/>
</dbReference>
<keyword evidence="2" id="KW-0472">Membrane</keyword>
<organism evidence="3 4">
    <name type="scientific">Jatrophihabitans lederbergiae</name>
    <dbReference type="NCBI Taxonomy" id="3075547"/>
    <lineage>
        <taxon>Bacteria</taxon>
        <taxon>Bacillati</taxon>
        <taxon>Actinomycetota</taxon>
        <taxon>Actinomycetes</taxon>
        <taxon>Jatrophihabitantales</taxon>
        <taxon>Jatrophihabitantaceae</taxon>
        <taxon>Jatrophihabitans</taxon>
    </lineage>
</organism>
<reference evidence="4" key="1">
    <citation type="submission" date="2023-07" db="EMBL/GenBank/DDBJ databases">
        <title>30 novel species of actinomycetes from the DSMZ collection.</title>
        <authorList>
            <person name="Nouioui I."/>
        </authorList>
    </citation>
    <scope>NUCLEOTIDE SEQUENCE [LARGE SCALE GENOMIC DNA]</scope>
    <source>
        <strain evidence="4">DSM 44399</strain>
    </source>
</reference>
<feature type="region of interest" description="Disordered" evidence="1">
    <location>
        <begin position="1"/>
        <end position="32"/>
    </location>
</feature>
<accession>A0ABU2J712</accession>
<keyword evidence="4" id="KW-1185">Reference proteome</keyword>
<evidence type="ECO:0000256" key="1">
    <source>
        <dbReference type="SAM" id="MobiDB-lite"/>
    </source>
</evidence>
<protein>
    <submittedName>
        <fullName evidence="3">DUF3093 domain-containing protein</fullName>
    </submittedName>
</protein>
<keyword evidence="2" id="KW-1133">Transmembrane helix</keyword>
<dbReference type="Pfam" id="PF11292">
    <property type="entry name" value="DUF3093"/>
    <property type="match status" value="1"/>
</dbReference>
<dbReference type="InterPro" id="IPR021443">
    <property type="entry name" value="DUF3093"/>
</dbReference>
<feature type="transmembrane region" description="Helical" evidence="2">
    <location>
        <begin position="46"/>
        <end position="64"/>
    </location>
</feature>
<comment type="caution">
    <text evidence="3">The sequence shown here is derived from an EMBL/GenBank/DDBJ whole genome shotgun (WGS) entry which is preliminary data.</text>
</comment>
<sequence>MTEPRTDQPPLDADAPNRPASEAADGDQIGGPVDDVQYVERLRTPLWWYPAAVLVGLLMASEFLLASSGWITYLPFAVLVPGSVALVWRLSSATVAVSEGTLRIGDRSLPLTEIERGIALNPAQLRMLVGRHSDPLAFDFIRSWIGPGVQLVLREAPTSDPADREPYWVLSTRHPDRLLAALATGPPAD</sequence>
<evidence type="ECO:0000313" key="3">
    <source>
        <dbReference type="EMBL" id="MDT0260777.1"/>
    </source>
</evidence>
<name>A0ABU2J712_9ACTN</name>
<feature type="transmembrane region" description="Helical" evidence="2">
    <location>
        <begin position="70"/>
        <end position="88"/>
    </location>
</feature>
<evidence type="ECO:0000313" key="4">
    <source>
        <dbReference type="Proteomes" id="UP001183176"/>
    </source>
</evidence>
<gene>
    <name evidence="3" type="ORF">RM423_05145</name>
</gene>